<keyword evidence="3" id="KW-1185">Reference proteome</keyword>
<feature type="signal peptide" evidence="1">
    <location>
        <begin position="1"/>
        <end position="20"/>
    </location>
</feature>
<dbReference type="AlphaFoldDB" id="A0A2V0NVD2"/>
<protein>
    <submittedName>
        <fullName evidence="2">Uncharacterized protein</fullName>
    </submittedName>
</protein>
<dbReference type="EMBL" id="BDRX01000023">
    <property type="protein sequence ID" value="GBF91299.1"/>
    <property type="molecule type" value="Genomic_DNA"/>
</dbReference>
<name>A0A2V0NVD2_9CHLO</name>
<comment type="caution">
    <text evidence="2">The sequence shown here is derived from an EMBL/GenBank/DDBJ whole genome shotgun (WGS) entry which is preliminary data.</text>
</comment>
<gene>
    <name evidence="2" type="ORF">Rsub_03619</name>
</gene>
<accession>A0A2V0NVD2</accession>
<dbReference type="STRING" id="307507.A0A2V0NVD2"/>
<proteinExistence type="predicted"/>
<dbReference type="InParanoid" id="A0A2V0NVD2"/>
<dbReference type="OrthoDB" id="10568901at2759"/>
<evidence type="ECO:0000313" key="3">
    <source>
        <dbReference type="Proteomes" id="UP000247498"/>
    </source>
</evidence>
<reference evidence="2 3" key="1">
    <citation type="journal article" date="2018" name="Sci. Rep.">
        <title>Raphidocelis subcapitata (=Pseudokirchneriella subcapitata) provides an insight into genome evolution and environmental adaptations in the Sphaeropleales.</title>
        <authorList>
            <person name="Suzuki S."/>
            <person name="Yamaguchi H."/>
            <person name="Nakajima N."/>
            <person name="Kawachi M."/>
        </authorList>
    </citation>
    <scope>NUCLEOTIDE SEQUENCE [LARGE SCALE GENOMIC DNA]</scope>
    <source>
        <strain evidence="2 3">NIES-35</strain>
    </source>
</reference>
<evidence type="ECO:0000256" key="1">
    <source>
        <dbReference type="SAM" id="SignalP"/>
    </source>
</evidence>
<keyword evidence="1" id="KW-0732">Signal</keyword>
<evidence type="ECO:0000313" key="2">
    <source>
        <dbReference type="EMBL" id="GBF91299.1"/>
    </source>
</evidence>
<sequence>MARRAALITLVALLAACVSAQDAACPLDPATTPLSVGPVATGCAGGGWVVCERTRPDSPTASDFCASCICSLVDAYAPAFAAAGVVANPAAPEAFPVERAAGIITGCTTAYASSLEAAGVNITAIAGLASCDFTNAATVPPCLVERVLALSAAVNSTVSPNATASDGTADAVPLRIATVAASPAGPVITLAGQLNSVSDLVKAMLASDDLLAQLTPAQAEALRALDLAAIDASPELVEFVGGLTNPINVASVLSQFSQAFPEIPSLAVNGTAANTTANATALAAAVGATSSAGRVGVSALAAAAALLAAAAL</sequence>
<feature type="chain" id="PRO_5016092497" evidence="1">
    <location>
        <begin position="21"/>
        <end position="312"/>
    </location>
</feature>
<dbReference type="Proteomes" id="UP000247498">
    <property type="component" value="Unassembled WGS sequence"/>
</dbReference>
<organism evidence="2 3">
    <name type="scientific">Raphidocelis subcapitata</name>
    <dbReference type="NCBI Taxonomy" id="307507"/>
    <lineage>
        <taxon>Eukaryota</taxon>
        <taxon>Viridiplantae</taxon>
        <taxon>Chlorophyta</taxon>
        <taxon>core chlorophytes</taxon>
        <taxon>Chlorophyceae</taxon>
        <taxon>CS clade</taxon>
        <taxon>Sphaeropleales</taxon>
        <taxon>Selenastraceae</taxon>
        <taxon>Raphidocelis</taxon>
    </lineage>
</organism>
<dbReference type="PROSITE" id="PS51257">
    <property type="entry name" value="PROKAR_LIPOPROTEIN"/>
    <property type="match status" value="1"/>
</dbReference>